<dbReference type="PROSITE" id="PS51904">
    <property type="entry name" value="GLYCOSYL_HYDROL_F25_2"/>
    <property type="match status" value="1"/>
</dbReference>
<comment type="catalytic activity">
    <reaction evidence="1">
        <text>Hydrolysis of (1-&gt;4)-beta-linkages between N-acetylmuramic acid and N-acetyl-D-glucosamine residues in a peptidoglycan and between N-acetyl-D-glucosamine residues in chitodextrins.</text>
        <dbReference type="EC" id="3.2.1.17"/>
    </reaction>
</comment>
<evidence type="ECO:0000256" key="11">
    <source>
        <dbReference type="ARBA" id="ARBA00055588"/>
    </source>
</evidence>
<organism evidence="15">
    <name type="scientific">Bionectria ochroleuca</name>
    <name type="common">Gliocladium roseum</name>
    <dbReference type="NCBI Taxonomy" id="29856"/>
    <lineage>
        <taxon>Eukaryota</taxon>
        <taxon>Fungi</taxon>
        <taxon>Dikarya</taxon>
        <taxon>Ascomycota</taxon>
        <taxon>Pezizomycotina</taxon>
        <taxon>Sordariomycetes</taxon>
        <taxon>Hypocreomycetidae</taxon>
        <taxon>Hypocreales</taxon>
        <taxon>Bionectriaceae</taxon>
        <taxon>Clonostachys</taxon>
    </lineage>
</organism>
<dbReference type="FunFam" id="3.20.20.80:FF:000060">
    <property type="entry name" value="Lysozyme M1"/>
    <property type="match status" value="1"/>
</dbReference>
<evidence type="ECO:0000256" key="12">
    <source>
        <dbReference type="ARBA" id="ARBA00073159"/>
    </source>
</evidence>
<evidence type="ECO:0000256" key="4">
    <source>
        <dbReference type="ARBA" id="ARBA00012732"/>
    </source>
</evidence>
<dbReference type="SMART" id="SM00641">
    <property type="entry name" value="Glyco_25"/>
    <property type="match status" value="1"/>
</dbReference>
<keyword evidence="14" id="KW-0732">Signal</keyword>
<sequence>MKSLTFTSLAALATIAAAQVPGFDISGWQESTDFAKAYADGDRFVYIKATEGTTFKSSLFSQQYTGATKAGLVRGAYHFAQPASSSGAAQAEYFAKNGGGWSKDGITLPGALDIEYNPSGDTCYGLSQSAMVNWVEDFVTAYHAATTRYPVIYTTLDWWTKCTGNSPKFSDRCPLWVARYASAVGEIPAGWSFHTIWQYNSKYPQGGDSNTFNGDESRLTALANGE</sequence>
<dbReference type="Proteomes" id="UP000616885">
    <property type="component" value="Unassembled WGS sequence"/>
</dbReference>
<evidence type="ECO:0000256" key="9">
    <source>
        <dbReference type="ARBA" id="ARBA00023157"/>
    </source>
</evidence>
<name>A0A0B7KK48_BIOOC</name>
<accession>A0A0B7KK48</accession>
<proteinExistence type="inferred from homology"/>
<dbReference type="GO" id="GO:0016998">
    <property type="term" value="P:cell wall macromolecule catabolic process"/>
    <property type="evidence" value="ECO:0007669"/>
    <property type="project" value="InterPro"/>
</dbReference>
<dbReference type="GO" id="GO:0042742">
    <property type="term" value="P:defense response to bacterium"/>
    <property type="evidence" value="ECO:0007669"/>
    <property type="project" value="UniProtKB-KW"/>
</dbReference>
<keyword evidence="9" id="KW-1015">Disulfide bond</keyword>
<keyword evidence="10" id="KW-0326">Glycosidase</keyword>
<feature type="chain" id="PRO_5044541198" description="N,O-diacetylmuramidase" evidence="14">
    <location>
        <begin position="19"/>
        <end position="226"/>
    </location>
</feature>
<dbReference type="GO" id="GO:0031640">
    <property type="term" value="P:killing of cells of another organism"/>
    <property type="evidence" value="ECO:0007669"/>
    <property type="project" value="UniProtKB-KW"/>
</dbReference>
<comment type="function">
    <text evidence="11">This enzyme has both lysozyme (acetylmuramidase) and diacetylmuramidase activities.</text>
</comment>
<dbReference type="EMBL" id="CDPU01000048">
    <property type="protein sequence ID" value="CEO55076.1"/>
    <property type="molecule type" value="Genomic_DNA"/>
</dbReference>
<evidence type="ECO:0000256" key="2">
    <source>
        <dbReference type="ARBA" id="ARBA00004613"/>
    </source>
</evidence>
<comment type="subcellular location">
    <subcellularLocation>
        <location evidence="2">Secreted</location>
    </subcellularLocation>
</comment>
<dbReference type="PANTHER" id="PTHR34135:SF2">
    <property type="entry name" value="LYSOZYME"/>
    <property type="match status" value="1"/>
</dbReference>
<dbReference type="GO" id="GO:0003796">
    <property type="term" value="F:lysozyme activity"/>
    <property type="evidence" value="ECO:0007669"/>
    <property type="project" value="UniProtKB-EC"/>
</dbReference>
<evidence type="ECO:0000256" key="5">
    <source>
        <dbReference type="ARBA" id="ARBA00022525"/>
    </source>
</evidence>
<evidence type="ECO:0000256" key="1">
    <source>
        <dbReference type="ARBA" id="ARBA00000632"/>
    </source>
</evidence>
<dbReference type="Pfam" id="PF01183">
    <property type="entry name" value="Glyco_hydro_25"/>
    <property type="match status" value="1"/>
</dbReference>
<dbReference type="InterPro" id="IPR018077">
    <property type="entry name" value="Glyco_hydro_fam25_subgr"/>
</dbReference>
<dbReference type="GO" id="GO:0005576">
    <property type="term" value="C:extracellular region"/>
    <property type="evidence" value="ECO:0007669"/>
    <property type="project" value="UniProtKB-SubCell"/>
</dbReference>
<evidence type="ECO:0000256" key="10">
    <source>
        <dbReference type="ARBA" id="ARBA00023295"/>
    </source>
</evidence>
<gene>
    <name evidence="15" type="ORF">BN869_000011134_1</name>
    <name evidence="16" type="ORF">IM811_006521</name>
</gene>
<dbReference type="CDD" id="cd06412">
    <property type="entry name" value="GH25_CH-type"/>
    <property type="match status" value="1"/>
</dbReference>
<dbReference type="GO" id="GO:0016052">
    <property type="term" value="P:carbohydrate catabolic process"/>
    <property type="evidence" value="ECO:0007669"/>
    <property type="project" value="TreeGrafter"/>
</dbReference>
<keyword evidence="8" id="KW-0378">Hydrolase</keyword>
<evidence type="ECO:0000256" key="8">
    <source>
        <dbReference type="ARBA" id="ARBA00022801"/>
    </source>
</evidence>
<keyword evidence="5" id="KW-0964">Secreted</keyword>
<dbReference type="PANTHER" id="PTHR34135">
    <property type="entry name" value="LYSOZYME"/>
    <property type="match status" value="1"/>
</dbReference>
<evidence type="ECO:0000256" key="6">
    <source>
        <dbReference type="ARBA" id="ARBA00022529"/>
    </source>
</evidence>
<keyword evidence="7" id="KW-0081">Bacteriolytic enzyme</keyword>
<dbReference type="InterPro" id="IPR002053">
    <property type="entry name" value="Glyco_hydro_25"/>
</dbReference>
<evidence type="ECO:0000256" key="7">
    <source>
        <dbReference type="ARBA" id="ARBA00022638"/>
    </source>
</evidence>
<feature type="signal peptide" evidence="14">
    <location>
        <begin position="1"/>
        <end position="18"/>
    </location>
</feature>
<protein>
    <recommendedName>
        <fullName evidence="12">N,O-diacetylmuramidase</fullName>
        <ecNumber evidence="4">3.2.1.17</ecNumber>
    </recommendedName>
    <alternativeName>
        <fullName evidence="13">Lysozyme CH</fullName>
    </alternativeName>
</protein>
<comment type="similarity">
    <text evidence="3">Belongs to the glycosyl hydrolase 25 family.</text>
</comment>
<dbReference type="InterPro" id="IPR017853">
    <property type="entry name" value="GH"/>
</dbReference>
<reference evidence="15" key="1">
    <citation type="submission" date="2015-01" db="EMBL/GenBank/DDBJ databases">
        <authorList>
            <person name="Durling Mikael"/>
        </authorList>
    </citation>
    <scope>NUCLEOTIDE SEQUENCE</scope>
</reference>
<evidence type="ECO:0000256" key="14">
    <source>
        <dbReference type="SAM" id="SignalP"/>
    </source>
</evidence>
<dbReference type="AlphaFoldDB" id="A0A0B7KK48"/>
<evidence type="ECO:0000256" key="3">
    <source>
        <dbReference type="ARBA" id="ARBA00010646"/>
    </source>
</evidence>
<evidence type="ECO:0000313" key="16">
    <source>
        <dbReference type="EMBL" id="KAF9743430.1"/>
    </source>
</evidence>
<reference evidence="16" key="2">
    <citation type="submission" date="2020-10" db="EMBL/GenBank/DDBJ databases">
        <title>High-Quality Genome Resource of Clonostachys rosea strain S41 by Oxford Nanopore Long-Read Sequencing.</title>
        <authorList>
            <person name="Wang H."/>
        </authorList>
    </citation>
    <scope>NUCLEOTIDE SEQUENCE</scope>
    <source>
        <strain evidence="16">S41</strain>
    </source>
</reference>
<dbReference type="SUPFAM" id="SSF51445">
    <property type="entry name" value="(Trans)glycosidases"/>
    <property type="match status" value="1"/>
</dbReference>
<dbReference type="GO" id="GO:0009253">
    <property type="term" value="P:peptidoglycan catabolic process"/>
    <property type="evidence" value="ECO:0007669"/>
    <property type="project" value="InterPro"/>
</dbReference>
<evidence type="ECO:0000256" key="13">
    <source>
        <dbReference type="ARBA" id="ARBA00075474"/>
    </source>
</evidence>
<keyword evidence="6" id="KW-0929">Antimicrobial</keyword>
<dbReference type="EC" id="3.2.1.17" evidence="4"/>
<dbReference type="EMBL" id="JADCTT010000017">
    <property type="protein sequence ID" value="KAF9743430.1"/>
    <property type="molecule type" value="Genomic_DNA"/>
</dbReference>
<evidence type="ECO:0000313" key="15">
    <source>
        <dbReference type="EMBL" id="CEO55076.1"/>
    </source>
</evidence>
<dbReference type="Gene3D" id="3.20.20.80">
    <property type="entry name" value="Glycosidases"/>
    <property type="match status" value="1"/>
</dbReference>